<feature type="domain" description="Tetracyclin repressor SCO1712-like C-terminal" evidence="1">
    <location>
        <begin position="88"/>
        <end position="196"/>
    </location>
</feature>
<dbReference type="Proteomes" id="UP000294684">
    <property type="component" value="Unassembled WGS sequence"/>
</dbReference>
<dbReference type="SUPFAM" id="SSF46689">
    <property type="entry name" value="Homeodomain-like"/>
    <property type="match status" value="1"/>
</dbReference>
<keyword evidence="3" id="KW-1185">Reference proteome</keyword>
<proteinExistence type="predicted"/>
<dbReference type="STRING" id="1193051.LEP1GSC017_3298"/>
<name>A0A4R8MU96_LEPME</name>
<dbReference type="InterPro" id="IPR009057">
    <property type="entry name" value="Homeodomain-like_sf"/>
</dbReference>
<evidence type="ECO:0000313" key="2">
    <source>
        <dbReference type="EMBL" id="TDY71698.1"/>
    </source>
</evidence>
<comment type="caution">
    <text evidence="2">The sequence shown here is derived from an EMBL/GenBank/DDBJ whole genome shotgun (WGS) entry which is preliminary data.</text>
</comment>
<dbReference type="InterPro" id="IPR041674">
    <property type="entry name" value="TetR_C_22"/>
</dbReference>
<organism evidence="2 3">
    <name type="scientific">Leptospira meyeri</name>
    <dbReference type="NCBI Taxonomy" id="29508"/>
    <lineage>
        <taxon>Bacteria</taxon>
        <taxon>Pseudomonadati</taxon>
        <taxon>Spirochaetota</taxon>
        <taxon>Spirochaetia</taxon>
        <taxon>Leptospirales</taxon>
        <taxon>Leptospiraceae</taxon>
        <taxon>Leptospira</taxon>
    </lineage>
</organism>
<protein>
    <recommendedName>
        <fullName evidence="1">Tetracyclin repressor SCO1712-like C-terminal domain-containing protein</fullName>
    </recommendedName>
</protein>
<dbReference type="OrthoDB" id="325065at2"/>
<dbReference type="Gene3D" id="1.10.357.10">
    <property type="entry name" value="Tetracycline Repressor, domain 2"/>
    <property type="match status" value="1"/>
</dbReference>
<dbReference type="EMBL" id="SORO01000001">
    <property type="protein sequence ID" value="TDY71698.1"/>
    <property type="molecule type" value="Genomic_DNA"/>
</dbReference>
<dbReference type="AlphaFoldDB" id="A0A4R8MU96"/>
<evidence type="ECO:0000313" key="3">
    <source>
        <dbReference type="Proteomes" id="UP000294684"/>
    </source>
</evidence>
<evidence type="ECO:0000259" key="1">
    <source>
        <dbReference type="Pfam" id="PF17928"/>
    </source>
</evidence>
<accession>A0A4R8MU96</accession>
<gene>
    <name evidence="2" type="ORF">CLV96_0667</name>
</gene>
<dbReference type="RefSeq" id="WP_004788860.1">
    <property type="nucleotide sequence ID" value="NZ_RQGE01000023.1"/>
</dbReference>
<dbReference type="Pfam" id="PF17928">
    <property type="entry name" value="TetR_C_22"/>
    <property type="match status" value="1"/>
</dbReference>
<reference evidence="2 3" key="1">
    <citation type="submission" date="2019-03" db="EMBL/GenBank/DDBJ databases">
        <title>Genomic Encyclopedia of Archaeal and Bacterial Type Strains, Phase II (KMG-II): from individual species to whole genera.</title>
        <authorList>
            <person name="Goeker M."/>
        </authorList>
    </citation>
    <scope>NUCLEOTIDE SEQUENCE [LARGE SCALE GENOMIC DNA]</scope>
    <source>
        <strain evidence="2 3">DSM 21537</strain>
    </source>
</reference>
<dbReference type="GeneID" id="79826015"/>
<sequence>MQKQFKTHREKADDLGRPAVLVQALRELLRTESPESITYAKVCERARIPRASAYHFFPNMGALYLGLRLVHSELVSERLAKVDTSVFETWQDYVHFLAKEAAAVVREDPALVRVVYGVRNEETMYIGKALDERIAGLALSQVSERFVLPDWPEAARKVGIAVSIIDSVFRFSFREGGEITEEMVSEAGRAAVAYLRSYLPEYLKDRK</sequence>